<dbReference type="EMBL" id="FQXA01000007">
    <property type="protein sequence ID" value="SHH47939.1"/>
    <property type="molecule type" value="Genomic_DNA"/>
</dbReference>
<evidence type="ECO:0000313" key="1">
    <source>
        <dbReference type="EMBL" id="SHH47939.1"/>
    </source>
</evidence>
<organism evidence="1 2">
    <name type="scientific">Stutzerimonas xanthomarina DSM 18231</name>
    <dbReference type="NCBI Taxonomy" id="1403346"/>
    <lineage>
        <taxon>Bacteria</taxon>
        <taxon>Pseudomonadati</taxon>
        <taxon>Pseudomonadota</taxon>
        <taxon>Gammaproteobacteria</taxon>
        <taxon>Pseudomonadales</taxon>
        <taxon>Pseudomonadaceae</taxon>
        <taxon>Stutzerimonas</taxon>
    </lineage>
</organism>
<proteinExistence type="predicted"/>
<sequence length="312" mass="35338">MFGPARIMTLEAVLTPEALPMSMFVALDSYGQLITIENAMRGLACNCTCACCGEPVVARKGLIREHHFSHHSNKESCFIQRESLLHLYAKEVIRNQLGLQLPPMPGIWPESEDKTSWWDFERVDEEVPQQGFQPDLVAHLKDGGQLFIEVAVTSFIGEEKLERIKDAGTNTVEIDLSELLFSKHPIPSEEVKAHILMQTHNKSWVYPEALPVGALPVAASLPALLKPPVTEPAAKCIEHRFTVMDMWLSARILPTGSVAVRSLAYNPQITELLKSWRNELGGEYNPKYRNWIYFPRAREEILNRLQQLNKRT</sequence>
<evidence type="ECO:0000313" key="2">
    <source>
        <dbReference type="Proteomes" id="UP000184000"/>
    </source>
</evidence>
<dbReference type="AlphaFoldDB" id="A0A1M5TB26"/>
<name>A0A1M5TB26_9GAMM</name>
<reference evidence="1 2" key="1">
    <citation type="submission" date="2016-11" db="EMBL/GenBank/DDBJ databases">
        <authorList>
            <person name="Jaros S."/>
            <person name="Januszkiewicz K."/>
            <person name="Wedrychowicz H."/>
        </authorList>
    </citation>
    <scope>NUCLEOTIDE SEQUENCE [LARGE SCALE GENOMIC DNA]</scope>
    <source>
        <strain evidence="1 2">DSM 18231</strain>
    </source>
</reference>
<dbReference type="Proteomes" id="UP000184000">
    <property type="component" value="Unassembled WGS sequence"/>
</dbReference>
<gene>
    <name evidence="1" type="ORF">SAMN02744645_3867</name>
</gene>
<protein>
    <submittedName>
        <fullName evidence="1">Competence protein CoiA-like family protein</fullName>
    </submittedName>
</protein>
<accession>A0A1M5TB26</accession>